<organism evidence="2">
    <name type="scientific">bioreactor metagenome</name>
    <dbReference type="NCBI Taxonomy" id="1076179"/>
    <lineage>
        <taxon>unclassified sequences</taxon>
        <taxon>metagenomes</taxon>
        <taxon>ecological metagenomes</taxon>
    </lineage>
</organism>
<gene>
    <name evidence="2" type="ORF">SDC9_158203</name>
</gene>
<name>A0A645FBB8_9ZZZZ</name>
<reference evidence="2" key="1">
    <citation type="submission" date="2019-08" db="EMBL/GenBank/DDBJ databases">
        <authorList>
            <person name="Kucharzyk K."/>
            <person name="Murdoch R.W."/>
            <person name="Higgins S."/>
            <person name="Loffler F."/>
        </authorList>
    </citation>
    <scope>NUCLEOTIDE SEQUENCE</scope>
</reference>
<feature type="region of interest" description="Disordered" evidence="1">
    <location>
        <begin position="151"/>
        <end position="190"/>
    </location>
</feature>
<proteinExistence type="predicted"/>
<dbReference type="AlphaFoldDB" id="A0A645FBB8"/>
<feature type="region of interest" description="Disordered" evidence="1">
    <location>
        <begin position="19"/>
        <end position="43"/>
    </location>
</feature>
<comment type="caution">
    <text evidence="2">The sequence shown here is derived from an EMBL/GenBank/DDBJ whole genome shotgun (WGS) entry which is preliminary data.</text>
</comment>
<feature type="region of interest" description="Disordered" evidence="1">
    <location>
        <begin position="76"/>
        <end position="115"/>
    </location>
</feature>
<feature type="compositionally biased region" description="Polar residues" evidence="1">
    <location>
        <begin position="160"/>
        <end position="170"/>
    </location>
</feature>
<dbReference type="EMBL" id="VSSQ01057095">
    <property type="protein sequence ID" value="MPN10906.1"/>
    <property type="molecule type" value="Genomic_DNA"/>
</dbReference>
<feature type="compositionally biased region" description="Basic residues" evidence="1">
    <location>
        <begin position="85"/>
        <end position="113"/>
    </location>
</feature>
<evidence type="ECO:0000313" key="2">
    <source>
        <dbReference type="EMBL" id="MPN10906.1"/>
    </source>
</evidence>
<protein>
    <submittedName>
        <fullName evidence="2">Uncharacterized protein</fullName>
    </submittedName>
</protein>
<feature type="compositionally biased region" description="Basic and acidic residues" evidence="1">
    <location>
        <begin position="26"/>
        <end position="40"/>
    </location>
</feature>
<accession>A0A645FBB8</accession>
<evidence type="ECO:0000256" key="1">
    <source>
        <dbReference type="SAM" id="MobiDB-lite"/>
    </source>
</evidence>
<sequence>MLQLVNILHNTLMQQRLADVSGGPRHTRDGRRANEEHSFEHGLVSSPAPDFVQIQRVGSHVYHARRYEQHQLDKSVVQHVEHGSPRRQRILRSQKPLHRHAHQNKSNLRHGRTGQRPLQIDGEQCQHRPKHHGDSPQDQNHLIPVLAGKEQVPGRHENTENSALGQNSAEQGRRRSRRHRMGLGQPDMQRVHTRLGPESHQAEHSRSKKFAVLLRSERCHQPWQPLDNQ</sequence>